<name>A0AAD2I0B5_9AGAR</name>
<dbReference type="Gene3D" id="3.40.50.1240">
    <property type="entry name" value="Phosphoglycerate mutase-like"/>
    <property type="match status" value="1"/>
</dbReference>
<keyword evidence="5 7" id="KW-1133">Transmembrane helix</keyword>
<evidence type="ECO:0000313" key="9">
    <source>
        <dbReference type="EMBL" id="CAK5284731.1"/>
    </source>
</evidence>
<feature type="transmembrane region" description="Helical" evidence="7">
    <location>
        <begin position="338"/>
        <end position="359"/>
    </location>
</feature>
<protein>
    <recommendedName>
        <fullName evidence="8">Wax synthase domain-containing protein</fullName>
    </recommendedName>
</protein>
<evidence type="ECO:0000256" key="2">
    <source>
        <dbReference type="ARBA" id="ARBA00007282"/>
    </source>
</evidence>
<keyword evidence="6 7" id="KW-0472">Membrane</keyword>
<dbReference type="GO" id="GO:0008374">
    <property type="term" value="F:O-acyltransferase activity"/>
    <property type="evidence" value="ECO:0007669"/>
    <property type="project" value="InterPro"/>
</dbReference>
<dbReference type="InterPro" id="IPR029033">
    <property type="entry name" value="His_PPase_superfam"/>
</dbReference>
<dbReference type="InterPro" id="IPR032805">
    <property type="entry name" value="Wax_synthase_dom"/>
</dbReference>
<organism evidence="9 10">
    <name type="scientific">Mycena citricolor</name>
    <dbReference type="NCBI Taxonomy" id="2018698"/>
    <lineage>
        <taxon>Eukaryota</taxon>
        <taxon>Fungi</taxon>
        <taxon>Dikarya</taxon>
        <taxon>Basidiomycota</taxon>
        <taxon>Agaricomycotina</taxon>
        <taxon>Agaricomycetes</taxon>
        <taxon>Agaricomycetidae</taxon>
        <taxon>Agaricales</taxon>
        <taxon>Marasmiineae</taxon>
        <taxon>Mycenaceae</taxon>
        <taxon>Mycena</taxon>
    </lineage>
</organism>
<evidence type="ECO:0000256" key="3">
    <source>
        <dbReference type="ARBA" id="ARBA00022679"/>
    </source>
</evidence>
<gene>
    <name evidence="9" type="ORF">MYCIT1_LOCUS38162</name>
</gene>
<dbReference type="GO" id="GO:0006629">
    <property type="term" value="P:lipid metabolic process"/>
    <property type="evidence" value="ECO:0007669"/>
    <property type="project" value="InterPro"/>
</dbReference>
<sequence length="833" mass="92557">MSRPPFQPALLWPAFHGTVLLALTLRPSPFRRLLFLPISALTVYVARTTTGTFLGDYTIGCAWWGYFWQASDYILVAEPQRELVKLEQRKQDSPPPPPIETQGVFERLRWALSLWLSPRGVGWSHEPTSVLAPAPALGTSRLRFLLGTQLPRSLALLLIHDAANLYTRANALFRAAGGPWESRGWGVRAGMALTFGASGWTGLAMAWMAISVFAVGVGLSRPEEWPPLFGGPGEAYSVRRFWGRAWHQLLRRQVSSHGKFLSKRVLGLQPGTNASSYTQLYTAFLISGLLHYAAEVYALDSWHGGALHFFLAQAVAITVEDFVKYLGRRAGLDPRSRAVRYLGYLWVTAWFTLSVPWWMNPLARAGMFEQPAELMLRPRKPSITRIVATAWTALHPSCGPQTDFITHAPTYPPDRYDLDPGMSTNVLGVLVIARAGDHHTHPDVEEPSARRHSVVGTVRPPLPPPPPPRDGSVEHWQSDAHHLGADLRARYFSPSSRTTIRGLESHPLAARHELQVLATQGGSGFESAMALLQGLFPPSKLNRVDLANGTVVRSPLGGYQYVSVETIEPGNDGSLELWRECPIHEFMQDQLKFNQTFAYRLPPTYMAQARALADWHENAVFSDTRADGIGNIAGRTMMPTITDALQRMAAARDPLKFVAIETTYQPLISLFHQMDMTAVYPELAAVRACSSGVAASLRLNKRQNVAANFGASLVIELRRGPPPESLDFVRFRWRNGTEDEDGWRTLRAFGHKRDVPLYEFIYRASIPAISNHKRWARACGVRANARSSDLQGELGTAVQGVFWLDLLGGVLALFLLLLGCGLVFARKRCSERM</sequence>
<evidence type="ECO:0000256" key="1">
    <source>
        <dbReference type="ARBA" id="ARBA00004141"/>
    </source>
</evidence>
<accession>A0AAD2I0B5</accession>
<comment type="similarity">
    <text evidence="2">Belongs to the wax synthase family.</text>
</comment>
<feature type="transmembrane region" description="Helical" evidence="7">
    <location>
        <begin position="192"/>
        <end position="219"/>
    </location>
</feature>
<dbReference type="GO" id="GO:0016020">
    <property type="term" value="C:membrane"/>
    <property type="evidence" value="ECO:0007669"/>
    <property type="project" value="UniProtKB-SubCell"/>
</dbReference>
<keyword evidence="3" id="KW-0808">Transferase</keyword>
<dbReference type="AlphaFoldDB" id="A0AAD2I0B5"/>
<reference evidence="9" key="1">
    <citation type="submission" date="2023-11" db="EMBL/GenBank/DDBJ databases">
        <authorList>
            <person name="De Vega J J."/>
            <person name="De Vega J J."/>
        </authorList>
    </citation>
    <scope>NUCLEOTIDE SEQUENCE</scope>
</reference>
<dbReference type="Pfam" id="PF13813">
    <property type="entry name" value="MBOAT_2"/>
    <property type="match status" value="1"/>
</dbReference>
<evidence type="ECO:0000256" key="4">
    <source>
        <dbReference type="ARBA" id="ARBA00022692"/>
    </source>
</evidence>
<comment type="subcellular location">
    <subcellularLocation>
        <location evidence="1">Membrane</location>
        <topology evidence="1">Multi-pass membrane protein</topology>
    </subcellularLocation>
</comment>
<evidence type="ECO:0000259" key="8">
    <source>
        <dbReference type="Pfam" id="PF13813"/>
    </source>
</evidence>
<proteinExistence type="inferred from homology"/>
<evidence type="ECO:0000256" key="7">
    <source>
        <dbReference type="SAM" id="Phobius"/>
    </source>
</evidence>
<dbReference type="PANTHER" id="PTHR31595:SF67">
    <property type="entry name" value="WAX SYNTHASE DOMAIN-CONTAINING PROTEIN"/>
    <property type="match status" value="1"/>
</dbReference>
<dbReference type="SUPFAM" id="SSF53254">
    <property type="entry name" value="Phosphoglycerate mutase-like"/>
    <property type="match status" value="1"/>
</dbReference>
<keyword evidence="4 7" id="KW-0812">Transmembrane</keyword>
<feature type="transmembrane region" description="Helical" evidence="7">
    <location>
        <begin position="801"/>
        <end position="825"/>
    </location>
</feature>
<dbReference type="PANTHER" id="PTHR31595">
    <property type="entry name" value="LONG-CHAIN-ALCOHOL O-FATTY-ACYLTRANSFERASE 3-RELATED"/>
    <property type="match status" value="1"/>
</dbReference>
<evidence type="ECO:0000313" key="10">
    <source>
        <dbReference type="Proteomes" id="UP001295794"/>
    </source>
</evidence>
<dbReference type="InterPro" id="IPR044851">
    <property type="entry name" value="Wax_synthase"/>
</dbReference>
<comment type="caution">
    <text evidence="9">The sequence shown here is derived from an EMBL/GenBank/DDBJ whole genome shotgun (WGS) entry which is preliminary data.</text>
</comment>
<dbReference type="Proteomes" id="UP001295794">
    <property type="component" value="Unassembled WGS sequence"/>
</dbReference>
<dbReference type="EMBL" id="CAVNYO010000480">
    <property type="protein sequence ID" value="CAK5284731.1"/>
    <property type="molecule type" value="Genomic_DNA"/>
</dbReference>
<feature type="domain" description="Wax synthase" evidence="8">
    <location>
        <begin position="225"/>
        <end position="311"/>
    </location>
</feature>
<keyword evidence="10" id="KW-1185">Reference proteome</keyword>
<evidence type="ECO:0000256" key="5">
    <source>
        <dbReference type="ARBA" id="ARBA00022989"/>
    </source>
</evidence>
<evidence type="ECO:0000256" key="6">
    <source>
        <dbReference type="ARBA" id="ARBA00023136"/>
    </source>
</evidence>